<comment type="caution">
    <text evidence="5">The sequence shown here is derived from an EMBL/GenBank/DDBJ whole genome shotgun (WGS) entry which is preliminary data.</text>
</comment>
<dbReference type="NCBIfam" id="TIGR00756">
    <property type="entry name" value="PPR"/>
    <property type="match status" value="2"/>
</dbReference>
<evidence type="ECO:0000313" key="5">
    <source>
        <dbReference type="EMBL" id="RZC29426.1"/>
    </source>
</evidence>
<sequence length="266" mass="29840">MFFFLFFLRYTSVLISRTMLPRVFRLSTPSAPQRLSLSLFPFLKRLVVAPLSLWGDSKTMPLWAPLKPTLNTKPLNITVSSLCKAKQIPKAKTAIVDGIRLGLLPDAVTYNPLIDAYCRFATLDVAYSVLAPMHDAGIPHDIVSFNMLISGAPDEANHVFKEIVLRGEVHATTYNVMINGLCKNVYVGNGLSLFRNLQRHGFVPQVLTYNALINGLCKARRLKDSRKVMKEFGEYGYEPDAVTYTTVMTCCFGASCSRRGCRFCRR</sequence>
<reference evidence="5 6" key="1">
    <citation type="submission" date="2018-09" db="EMBL/GenBank/DDBJ databases">
        <title>A high-quality reference genome of wild soybean provides a powerful tool to mine soybean genomes.</title>
        <authorList>
            <person name="Xie M."/>
            <person name="Chung C.Y.L."/>
            <person name="Li M.-W."/>
            <person name="Wong F.-L."/>
            <person name="Chan T.-F."/>
            <person name="Lam H.-M."/>
        </authorList>
    </citation>
    <scope>NUCLEOTIDE SEQUENCE [LARGE SCALE GENOMIC DNA]</scope>
    <source>
        <strain evidence="6">cv. W05</strain>
        <tissue evidence="5">Hypocotyl of etiolated seedlings</tissue>
    </source>
</reference>
<evidence type="ECO:0000256" key="2">
    <source>
        <dbReference type="ARBA" id="ARBA00022737"/>
    </source>
</evidence>
<name>A0A445M1K9_GLYSO</name>
<proteinExistence type="inferred from homology"/>
<feature type="signal peptide" evidence="4">
    <location>
        <begin position="1"/>
        <end position="15"/>
    </location>
</feature>
<organism evidence="5 6">
    <name type="scientific">Glycine soja</name>
    <name type="common">Wild soybean</name>
    <dbReference type="NCBI Taxonomy" id="3848"/>
    <lineage>
        <taxon>Eukaryota</taxon>
        <taxon>Viridiplantae</taxon>
        <taxon>Streptophyta</taxon>
        <taxon>Embryophyta</taxon>
        <taxon>Tracheophyta</taxon>
        <taxon>Spermatophyta</taxon>
        <taxon>Magnoliopsida</taxon>
        <taxon>eudicotyledons</taxon>
        <taxon>Gunneridae</taxon>
        <taxon>Pentapetalae</taxon>
        <taxon>rosids</taxon>
        <taxon>fabids</taxon>
        <taxon>Fabales</taxon>
        <taxon>Fabaceae</taxon>
        <taxon>Papilionoideae</taxon>
        <taxon>50 kb inversion clade</taxon>
        <taxon>NPAAA clade</taxon>
        <taxon>indigoferoid/millettioid clade</taxon>
        <taxon>Phaseoleae</taxon>
        <taxon>Glycine</taxon>
        <taxon>Glycine subgen. Soja</taxon>
    </lineage>
</organism>
<protein>
    <submittedName>
        <fullName evidence="5">Putative pentatricopeptide repeat-containing protein</fullName>
    </submittedName>
</protein>
<evidence type="ECO:0000256" key="4">
    <source>
        <dbReference type="SAM" id="SignalP"/>
    </source>
</evidence>
<gene>
    <name evidence="5" type="ORF">D0Y65_001136</name>
</gene>
<accession>A0A445M1K9</accession>
<dbReference type="Gene3D" id="1.25.40.10">
    <property type="entry name" value="Tetratricopeptide repeat domain"/>
    <property type="match status" value="2"/>
</dbReference>
<dbReference type="EMBL" id="QZWG01000001">
    <property type="protein sequence ID" value="RZC29426.1"/>
    <property type="molecule type" value="Genomic_DNA"/>
</dbReference>
<feature type="repeat" description="PPR" evidence="3">
    <location>
        <begin position="170"/>
        <end position="204"/>
    </location>
</feature>
<keyword evidence="2" id="KW-0677">Repeat</keyword>
<dbReference type="PROSITE" id="PS51375">
    <property type="entry name" value="PPR"/>
    <property type="match status" value="3"/>
</dbReference>
<dbReference type="Proteomes" id="UP000289340">
    <property type="component" value="Chromosome 1"/>
</dbReference>
<feature type="chain" id="PRO_5019299409" evidence="4">
    <location>
        <begin position="16"/>
        <end position="266"/>
    </location>
</feature>
<keyword evidence="4" id="KW-0732">Signal</keyword>
<dbReference type="AlphaFoldDB" id="A0A445M1K9"/>
<feature type="repeat" description="PPR" evidence="3">
    <location>
        <begin position="205"/>
        <end position="239"/>
    </location>
</feature>
<dbReference type="Pfam" id="PF13041">
    <property type="entry name" value="PPR_2"/>
    <property type="match status" value="2"/>
</dbReference>
<evidence type="ECO:0000313" key="6">
    <source>
        <dbReference type="Proteomes" id="UP000289340"/>
    </source>
</evidence>
<dbReference type="PANTHER" id="PTHR47941">
    <property type="entry name" value="PENTATRICOPEPTIDE REPEAT-CONTAINING PROTEIN 3, MITOCHONDRIAL"/>
    <property type="match status" value="1"/>
</dbReference>
<feature type="repeat" description="PPR" evidence="3">
    <location>
        <begin position="106"/>
        <end position="140"/>
    </location>
</feature>
<evidence type="ECO:0000256" key="1">
    <source>
        <dbReference type="ARBA" id="ARBA00007626"/>
    </source>
</evidence>
<keyword evidence="6" id="KW-1185">Reference proteome</keyword>
<comment type="similarity">
    <text evidence="1">Belongs to the PPR family. P subfamily.</text>
</comment>
<evidence type="ECO:0000256" key="3">
    <source>
        <dbReference type="PROSITE-ProRule" id="PRU00708"/>
    </source>
</evidence>
<dbReference type="InterPro" id="IPR002885">
    <property type="entry name" value="PPR_rpt"/>
</dbReference>
<dbReference type="InterPro" id="IPR011990">
    <property type="entry name" value="TPR-like_helical_dom_sf"/>
</dbReference>